<reference evidence="2 3" key="1">
    <citation type="journal article" date="2019" name="Int. J. Syst. Evol. Microbiol.">
        <title>The Global Catalogue of Microorganisms (GCM) 10K type strain sequencing project: providing services to taxonomists for standard genome sequencing and annotation.</title>
        <authorList>
            <consortium name="The Broad Institute Genomics Platform"/>
            <consortium name="The Broad Institute Genome Sequencing Center for Infectious Disease"/>
            <person name="Wu L."/>
            <person name="Ma J."/>
        </authorList>
    </citation>
    <scope>NUCLEOTIDE SEQUENCE [LARGE SCALE GENOMIC DNA]</scope>
    <source>
        <strain evidence="2 3">XZGYJ-43</strain>
    </source>
</reference>
<feature type="transmembrane region" description="Helical" evidence="1">
    <location>
        <begin position="38"/>
        <end position="58"/>
    </location>
</feature>
<evidence type="ECO:0000256" key="1">
    <source>
        <dbReference type="SAM" id="Phobius"/>
    </source>
</evidence>
<gene>
    <name evidence="2" type="ORF">ACFQJ9_05185</name>
</gene>
<evidence type="ECO:0000313" key="3">
    <source>
        <dbReference type="Proteomes" id="UP001596447"/>
    </source>
</evidence>
<protein>
    <submittedName>
        <fullName evidence="2">Uncharacterized protein</fullName>
    </submittedName>
</protein>
<feature type="transmembrane region" description="Helical" evidence="1">
    <location>
        <begin position="12"/>
        <end position="32"/>
    </location>
</feature>
<organism evidence="2 3">
    <name type="scientific">Halospeciosus flavus</name>
    <dbReference type="NCBI Taxonomy" id="3032283"/>
    <lineage>
        <taxon>Archaea</taxon>
        <taxon>Methanobacteriati</taxon>
        <taxon>Methanobacteriota</taxon>
        <taxon>Stenosarchaea group</taxon>
        <taxon>Halobacteria</taxon>
        <taxon>Halobacteriales</taxon>
        <taxon>Halobacteriaceae</taxon>
        <taxon>Halospeciosus</taxon>
    </lineage>
</organism>
<keyword evidence="1" id="KW-0472">Membrane</keyword>
<proteinExistence type="predicted"/>
<comment type="caution">
    <text evidence="2">The sequence shown here is derived from an EMBL/GenBank/DDBJ whole genome shotgun (WGS) entry which is preliminary data.</text>
</comment>
<name>A0ABD5Z0X2_9EURY</name>
<keyword evidence="3" id="KW-1185">Reference proteome</keyword>
<dbReference type="RefSeq" id="WP_279528778.1">
    <property type="nucleotide sequence ID" value="NZ_CP122312.1"/>
</dbReference>
<sequence length="72" mass="7858">MYEPPSPTHGFFLVTVAFWVYIALAGAIALGARWLGVSVGGTLFVFVLGALVLLKPFLPLFRRLLPTRPGEE</sequence>
<keyword evidence="1" id="KW-0812">Transmembrane</keyword>
<dbReference type="Proteomes" id="UP001596447">
    <property type="component" value="Unassembled WGS sequence"/>
</dbReference>
<dbReference type="EMBL" id="JBHTAR010000011">
    <property type="protein sequence ID" value="MFC7198819.1"/>
    <property type="molecule type" value="Genomic_DNA"/>
</dbReference>
<keyword evidence="1" id="KW-1133">Transmembrane helix</keyword>
<accession>A0ABD5Z0X2</accession>
<dbReference type="AlphaFoldDB" id="A0ABD5Z0X2"/>
<evidence type="ECO:0000313" key="2">
    <source>
        <dbReference type="EMBL" id="MFC7198819.1"/>
    </source>
</evidence>